<name>A0A1E3R2U1_9MYCO</name>
<organism evidence="1 2">
    <name type="scientific">Mycolicibacterium holsaticum</name>
    <dbReference type="NCBI Taxonomy" id="152142"/>
    <lineage>
        <taxon>Bacteria</taxon>
        <taxon>Bacillati</taxon>
        <taxon>Actinomycetota</taxon>
        <taxon>Actinomycetes</taxon>
        <taxon>Mycobacteriales</taxon>
        <taxon>Mycobacteriaceae</taxon>
        <taxon>Mycolicibacterium</taxon>
    </lineage>
</organism>
<proteinExistence type="predicted"/>
<protein>
    <recommendedName>
        <fullName evidence="3">Extradiol ring-cleavage dioxygenase LigAB LigA subunit domain-containing protein</fullName>
    </recommendedName>
</protein>
<dbReference type="EMBL" id="MIGZ01000314">
    <property type="protein sequence ID" value="ODQ84203.1"/>
    <property type="molecule type" value="Genomic_DNA"/>
</dbReference>
<evidence type="ECO:0000313" key="2">
    <source>
        <dbReference type="Proteomes" id="UP000094243"/>
    </source>
</evidence>
<accession>A0A1E3R2U1</accession>
<keyword evidence="2" id="KW-1185">Reference proteome</keyword>
<dbReference type="AlphaFoldDB" id="A0A1E3R2U1"/>
<gene>
    <name evidence="1" type="ORF">BHQ17_27940</name>
</gene>
<dbReference type="Proteomes" id="UP000094243">
    <property type="component" value="Unassembled WGS sequence"/>
</dbReference>
<reference evidence="2" key="1">
    <citation type="submission" date="2016-09" db="EMBL/GenBank/DDBJ databases">
        <authorList>
            <person name="Greninger A.L."/>
            <person name="Jerome K.R."/>
            <person name="Mcnair B."/>
            <person name="Wallis C."/>
            <person name="Fang F."/>
        </authorList>
    </citation>
    <scope>NUCLEOTIDE SEQUENCE [LARGE SCALE GENOMIC DNA]</scope>
    <source>
        <strain evidence="2">M7</strain>
    </source>
</reference>
<comment type="caution">
    <text evidence="1">The sequence shown here is derived from an EMBL/GenBank/DDBJ whole genome shotgun (WGS) entry which is preliminary data.</text>
</comment>
<dbReference type="RefSeq" id="WP_069408202.1">
    <property type="nucleotide sequence ID" value="NZ_MIGZ01000314.1"/>
</dbReference>
<evidence type="ECO:0008006" key="3">
    <source>
        <dbReference type="Google" id="ProtNLM"/>
    </source>
</evidence>
<evidence type="ECO:0000313" key="1">
    <source>
        <dbReference type="EMBL" id="ODQ84203.1"/>
    </source>
</evidence>
<sequence>MVEDGLTSDDSWQSIRALDEEFLSRYSLSSDEMNIVRNKPTPEKFASVGLPPLLAMWGSFMCNPEFERMMSAGEYFAAAMDE</sequence>
<dbReference type="OrthoDB" id="4644757at2"/>